<gene>
    <name evidence="3" type="ORF">JG688_00014363</name>
</gene>
<organism evidence="3 4">
    <name type="scientific">Phytophthora aleatoria</name>
    <dbReference type="NCBI Taxonomy" id="2496075"/>
    <lineage>
        <taxon>Eukaryota</taxon>
        <taxon>Sar</taxon>
        <taxon>Stramenopiles</taxon>
        <taxon>Oomycota</taxon>
        <taxon>Peronosporomycetes</taxon>
        <taxon>Peronosporales</taxon>
        <taxon>Peronosporaceae</taxon>
        <taxon>Phytophthora</taxon>
    </lineage>
</organism>
<feature type="compositionally biased region" description="Basic and acidic residues" evidence="1">
    <location>
        <begin position="8"/>
        <end position="24"/>
    </location>
</feature>
<proteinExistence type="predicted"/>
<feature type="domain" description="Tudor" evidence="2">
    <location>
        <begin position="132"/>
        <end position="190"/>
    </location>
</feature>
<protein>
    <recommendedName>
        <fullName evidence="2">Tudor domain-containing protein</fullName>
    </recommendedName>
</protein>
<accession>A0A8J5IK36</accession>
<feature type="region of interest" description="Disordered" evidence="1">
    <location>
        <begin position="160"/>
        <end position="210"/>
    </location>
</feature>
<feature type="compositionally biased region" description="Basic and acidic residues" evidence="1">
    <location>
        <begin position="113"/>
        <end position="126"/>
    </location>
</feature>
<evidence type="ECO:0000313" key="3">
    <source>
        <dbReference type="EMBL" id="KAG6950031.1"/>
    </source>
</evidence>
<feature type="region of interest" description="Disordered" evidence="1">
    <location>
        <begin position="95"/>
        <end position="141"/>
    </location>
</feature>
<evidence type="ECO:0000259" key="2">
    <source>
        <dbReference type="SMART" id="SM00333"/>
    </source>
</evidence>
<name>A0A8J5IK36_9STRA</name>
<dbReference type="Proteomes" id="UP000709295">
    <property type="component" value="Unassembled WGS sequence"/>
</dbReference>
<keyword evidence="4" id="KW-1185">Reference proteome</keyword>
<dbReference type="CDD" id="cd04508">
    <property type="entry name" value="Tudor_SF"/>
    <property type="match status" value="1"/>
</dbReference>
<dbReference type="EMBL" id="JAENGY010001354">
    <property type="protein sequence ID" value="KAG6950031.1"/>
    <property type="molecule type" value="Genomic_DNA"/>
</dbReference>
<feature type="compositionally biased region" description="Basic and acidic residues" evidence="1">
    <location>
        <begin position="187"/>
        <end position="199"/>
    </location>
</feature>
<feature type="compositionally biased region" description="Acidic residues" evidence="1">
    <location>
        <begin position="200"/>
        <end position="210"/>
    </location>
</feature>
<comment type="caution">
    <text evidence="3">The sequence shown here is derived from an EMBL/GenBank/DDBJ whole genome shotgun (WGS) entry which is preliminary data.</text>
</comment>
<dbReference type="AlphaFoldDB" id="A0A8J5IK36"/>
<sequence>MMMGNALAEKEKLKTVTTRSHRDEEDANSKWMKLLIDSPDYDEFLKQKLAISNGTQWEKEVEALRRKVCNCRTDGTYDVKLTRSPQKILERLASELLAPDDDEDGYSDDEVVDVDRAPPSKPKKDSDDEFEPEFSRGDRVEARFGGQASYYSGIIERVHPNGTCDISYDDGDEEERVNPSLIRALPKKTEPRKPKKTSDDGYESDLFESD</sequence>
<evidence type="ECO:0000256" key="1">
    <source>
        <dbReference type="SAM" id="MobiDB-lite"/>
    </source>
</evidence>
<feature type="compositionally biased region" description="Acidic residues" evidence="1">
    <location>
        <begin position="98"/>
        <end position="112"/>
    </location>
</feature>
<dbReference type="SMART" id="SM00333">
    <property type="entry name" value="TUDOR"/>
    <property type="match status" value="1"/>
</dbReference>
<feature type="region of interest" description="Disordered" evidence="1">
    <location>
        <begin position="1"/>
        <end position="24"/>
    </location>
</feature>
<dbReference type="InterPro" id="IPR002999">
    <property type="entry name" value="Tudor"/>
</dbReference>
<reference evidence="3" key="1">
    <citation type="submission" date="2021-01" db="EMBL/GenBank/DDBJ databases">
        <title>Phytophthora aleatoria, a newly-described species from Pinus radiata is distinct from Phytophthora cactorum isolates based on comparative genomics.</title>
        <authorList>
            <person name="Mcdougal R."/>
            <person name="Panda P."/>
            <person name="Williams N."/>
            <person name="Studholme D.J."/>
        </authorList>
    </citation>
    <scope>NUCLEOTIDE SEQUENCE</scope>
    <source>
        <strain evidence="3">NZFS 4037</strain>
    </source>
</reference>
<evidence type="ECO:0000313" key="4">
    <source>
        <dbReference type="Proteomes" id="UP000709295"/>
    </source>
</evidence>